<evidence type="ECO:0000256" key="6">
    <source>
        <dbReference type="ARBA" id="ARBA00023034"/>
    </source>
</evidence>
<evidence type="ECO:0000256" key="9">
    <source>
        <dbReference type="RuleBase" id="RU364020"/>
    </source>
</evidence>
<evidence type="ECO:0000256" key="4">
    <source>
        <dbReference type="ARBA" id="ARBA00022692"/>
    </source>
</evidence>
<keyword evidence="6 9" id="KW-0333">Golgi apparatus</keyword>
<dbReference type="PANTHER" id="PTHR12137">
    <property type="entry name" value="CARBOHYDRATE SULFOTRANSFERASE"/>
    <property type="match status" value="1"/>
</dbReference>
<proteinExistence type="inferred from homology"/>
<dbReference type="InParanoid" id="E4XE58"/>
<feature type="transmembrane region" description="Helical" evidence="9">
    <location>
        <begin position="50"/>
        <end position="72"/>
    </location>
</feature>
<dbReference type="Proteomes" id="UP000001307">
    <property type="component" value="Unassembled WGS sequence"/>
</dbReference>
<comment type="similarity">
    <text evidence="2 9">Belongs to the sulfotransferase 2 family.</text>
</comment>
<keyword evidence="4 9" id="KW-0812">Transmembrane</keyword>
<evidence type="ECO:0000256" key="7">
    <source>
        <dbReference type="ARBA" id="ARBA00023136"/>
    </source>
</evidence>
<keyword evidence="3 9" id="KW-0808">Transferase</keyword>
<evidence type="ECO:0000256" key="2">
    <source>
        <dbReference type="ARBA" id="ARBA00006339"/>
    </source>
</evidence>
<dbReference type="EC" id="2.8.2.-" evidence="9"/>
<keyword evidence="9" id="KW-0735">Signal-anchor</keyword>
<keyword evidence="9" id="KW-0119">Carbohydrate metabolism</keyword>
<evidence type="ECO:0000256" key="8">
    <source>
        <dbReference type="ARBA" id="ARBA00023180"/>
    </source>
</evidence>
<dbReference type="OrthoDB" id="2019940at2759"/>
<keyword evidence="8 9" id="KW-0325">Glycoprotein</keyword>
<dbReference type="InterPro" id="IPR005331">
    <property type="entry name" value="Sulfotransferase"/>
</dbReference>
<keyword evidence="5 9" id="KW-1133">Transmembrane helix</keyword>
<dbReference type="GO" id="GO:0000139">
    <property type="term" value="C:Golgi membrane"/>
    <property type="evidence" value="ECO:0007669"/>
    <property type="project" value="UniProtKB-SubCell"/>
</dbReference>
<organism evidence="10">
    <name type="scientific">Oikopleura dioica</name>
    <name type="common">Tunicate</name>
    <dbReference type="NCBI Taxonomy" id="34765"/>
    <lineage>
        <taxon>Eukaryota</taxon>
        <taxon>Metazoa</taxon>
        <taxon>Chordata</taxon>
        <taxon>Tunicata</taxon>
        <taxon>Appendicularia</taxon>
        <taxon>Copelata</taxon>
        <taxon>Oikopleuridae</taxon>
        <taxon>Oikopleura</taxon>
    </lineage>
</organism>
<gene>
    <name evidence="10" type="ORF">GSOID_T00008462001</name>
</gene>
<accession>E4XE58</accession>
<name>E4XE58_OIKDI</name>
<dbReference type="EMBL" id="FN653040">
    <property type="protein sequence ID" value="CBY19448.1"/>
    <property type="molecule type" value="Genomic_DNA"/>
</dbReference>
<dbReference type="GO" id="GO:0008146">
    <property type="term" value="F:sulfotransferase activity"/>
    <property type="evidence" value="ECO:0007669"/>
    <property type="project" value="InterPro"/>
</dbReference>
<sequence>MDPKWTLSRAGQKYYLAQTISCSIVLAAVRHELAKILNLRFTIFSKIKENCFPSWTGLYVTFLTVLACTAIYHQYSKSQLDKITFSQLTMDREHELSVEERFKLRKMRAERVCEANQWTGLDQYLVEEGARRRPNILYVDKFKMLYCVIPKVGCTNWKKVLLYLNGDLDEEKNKAVESGNWYSISGSYANDPENLEGMNFWSLNKTERLKRLDTHTKFMVTRDPFERLLSAFRNKIQTYREHDTFGDISNKIHRVYSRQEREKRSSTSPASFGEFLRHVVDKNPTSPIIPKNEHWENYWSLCYPCDIDYDYILKLETIEEDSSWLFKKLGFDNKLVYPSGSSNPSNHDLLKEFLQSVDRHLPKSVYKHLLKDYKIFGYDVPKCIRDLF</sequence>
<comment type="subcellular location">
    <subcellularLocation>
        <location evidence="1 9">Golgi apparatus membrane</location>
        <topology evidence="1 9">Single-pass type II membrane protein</topology>
    </subcellularLocation>
</comment>
<dbReference type="Pfam" id="PF03567">
    <property type="entry name" value="Sulfotransfer_2"/>
    <property type="match status" value="1"/>
</dbReference>
<evidence type="ECO:0000313" key="11">
    <source>
        <dbReference type="Proteomes" id="UP000001307"/>
    </source>
</evidence>
<evidence type="ECO:0000256" key="3">
    <source>
        <dbReference type="ARBA" id="ARBA00022679"/>
    </source>
</evidence>
<dbReference type="PANTHER" id="PTHR12137:SF54">
    <property type="entry name" value="CARBOHYDRATE SULFOTRANSFERASE"/>
    <property type="match status" value="1"/>
</dbReference>
<reference evidence="10" key="1">
    <citation type="journal article" date="2010" name="Science">
        <title>Plasticity of animal genome architecture unmasked by rapid evolution of a pelagic tunicate.</title>
        <authorList>
            <person name="Denoeud F."/>
            <person name="Henriet S."/>
            <person name="Mungpakdee S."/>
            <person name="Aury J.M."/>
            <person name="Da Silva C."/>
            <person name="Brinkmann H."/>
            <person name="Mikhaleva J."/>
            <person name="Olsen L.C."/>
            <person name="Jubin C."/>
            <person name="Canestro C."/>
            <person name="Bouquet J.M."/>
            <person name="Danks G."/>
            <person name="Poulain J."/>
            <person name="Campsteijn C."/>
            <person name="Adamski M."/>
            <person name="Cross I."/>
            <person name="Yadetie F."/>
            <person name="Muffato M."/>
            <person name="Louis A."/>
            <person name="Butcher S."/>
            <person name="Tsagkogeorga G."/>
            <person name="Konrad A."/>
            <person name="Singh S."/>
            <person name="Jensen M.F."/>
            <person name="Cong E.H."/>
            <person name="Eikeseth-Otteraa H."/>
            <person name="Noel B."/>
            <person name="Anthouard V."/>
            <person name="Porcel B.M."/>
            <person name="Kachouri-Lafond R."/>
            <person name="Nishino A."/>
            <person name="Ugolini M."/>
            <person name="Chourrout P."/>
            <person name="Nishida H."/>
            <person name="Aasland R."/>
            <person name="Huzurbazar S."/>
            <person name="Westhof E."/>
            <person name="Delsuc F."/>
            <person name="Lehrach H."/>
            <person name="Reinhardt R."/>
            <person name="Weissenbach J."/>
            <person name="Roy S.W."/>
            <person name="Artiguenave F."/>
            <person name="Postlethwait J.H."/>
            <person name="Manak J.R."/>
            <person name="Thompson E.M."/>
            <person name="Jaillon O."/>
            <person name="Du Pasquier L."/>
            <person name="Boudinot P."/>
            <person name="Liberles D.A."/>
            <person name="Volff J.N."/>
            <person name="Philippe H."/>
            <person name="Lenhard B."/>
            <person name="Roest Crollius H."/>
            <person name="Wincker P."/>
            <person name="Chourrout D."/>
        </authorList>
    </citation>
    <scope>NUCLEOTIDE SEQUENCE [LARGE SCALE GENOMIC DNA]</scope>
</reference>
<keyword evidence="11" id="KW-1185">Reference proteome</keyword>
<evidence type="ECO:0000313" key="10">
    <source>
        <dbReference type="EMBL" id="CBY19448.1"/>
    </source>
</evidence>
<dbReference type="InterPro" id="IPR018011">
    <property type="entry name" value="Carb_sulfotrans_8-10"/>
</dbReference>
<protein>
    <recommendedName>
        <fullName evidence="9">Carbohydrate sulfotransferase</fullName>
        <ecNumber evidence="9">2.8.2.-</ecNumber>
    </recommendedName>
</protein>
<keyword evidence="7 9" id="KW-0472">Membrane</keyword>
<evidence type="ECO:0000256" key="5">
    <source>
        <dbReference type="ARBA" id="ARBA00022989"/>
    </source>
</evidence>
<evidence type="ECO:0000256" key="1">
    <source>
        <dbReference type="ARBA" id="ARBA00004323"/>
    </source>
</evidence>
<dbReference type="GO" id="GO:0016051">
    <property type="term" value="P:carbohydrate biosynthetic process"/>
    <property type="evidence" value="ECO:0007669"/>
    <property type="project" value="InterPro"/>
</dbReference>
<dbReference type="AlphaFoldDB" id="E4XE58"/>